<organism evidence="1 3">
    <name type="scientific">Sinorhizobium americanum</name>
    <dbReference type="NCBI Taxonomy" id="194963"/>
    <lineage>
        <taxon>Bacteria</taxon>
        <taxon>Pseudomonadati</taxon>
        <taxon>Pseudomonadota</taxon>
        <taxon>Alphaproteobacteria</taxon>
        <taxon>Hyphomicrobiales</taxon>
        <taxon>Rhizobiaceae</taxon>
        <taxon>Sinorhizobium/Ensifer group</taxon>
        <taxon>Sinorhizobium</taxon>
    </lineage>
</organism>
<dbReference type="RefSeq" id="WP_037384125.1">
    <property type="nucleotide sequence ID" value="NZ_CP013110.1"/>
</dbReference>
<evidence type="ECO:0000313" key="4">
    <source>
        <dbReference type="Proteomes" id="UP000295043"/>
    </source>
</evidence>
<evidence type="ECO:0000313" key="3">
    <source>
        <dbReference type="Proteomes" id="UP000182306"/>
    </source>
</evidence>
<keyword evidence="1" id="KW-0614">Plasmid</keyword>
<evidence type="ECO:0000313" key="1">
    <source>
        <dbReference type="EMBL" id="APG94405.1"/>
    </source>
</evidence>
<gene>
    <name evidence="2" type="ORF">EV184_12733</name>
    <name evidence="1" type="ORF">SAMCFNEI73_pC0686</name>
</gene>
<proteinExistence type="predicted"/>
<dbReference type="Proteomes" id="UP000182306">
    <property type="component" value="Plasmid C"/>
</dbReference>
<dbReference type="AlphaFoldDB" id="A0A1L3LWD2"/>
<dbReference type="Proteomes" id="UP000295043">
    <property type="component" value="Unassembled WGS sequence"/>
</dbReference>
<protein>
    <submittedName>
        <fullName evidence="1">Uncharacterized protein</fullName>
    </submittedName>
</protein>
<name>A0A1L3LWD2_9HYPH</name>
<sequence>MQVLKTVEEMNVRELADLMSAVADALESAADEAEEDGDARAVANSMSLACSLRGCSSGLEACDLKAAELLLEQGITFVHLLNSRKNGPGTLH</sequence>
<reference evidence="2 4" key="2">
    <citation type="submission" date="2019-03" db="EMBL/GenBank/DDBJ databases">
        <title>Genomic Encyclopedia of Type Strains, Phase IV (KMG-V): Genome sequencing to study the core and pangenomes of soil and plant-associated prokaryotes.</title>
        <authorList>
            <person name="Whitman W."/>
        </authorList>
    </citation>
    <scope>NUCLEOTIDE SEQUENCE [LARGE SCALE GENOMIC DNA]</scope>
    <source>
        <strain evidence="2 4">23C40</strain>
    </source>
</reference>
<dbReference type="KEGG" id="same:SAMCFNEI73_pC0686"/>
<dbReference type="EMBL" id="SLVU01000027">
    <property type="protein sequence ID" value="TCN20591.1"/>
    <property type="molecule type" value="Genomic_DNA"/>
</dbReference>
<accession>A0A1L3LWD2</accession>
<evidence type="ECO:0000313" key="2">
    <source>
        <dbReference type="EMBL" id="TCN20591.1"/>
    </source>
</evidence>
<dbReference type="EMBL" id="CP013110">
    <property type="protein sequence ID" value="APG94405.1"/>
    <property type="molecule type" value="Genomic_DNA"/>
</dbReference>
<reference evidence="1 3" key="1">
    <citation type="submission" date="2015-10" db="EMBL/GenBank/DDBJ databases">
        <title>Genomic differences between typical nodule nitrogen-fixing rhizobial strains and those coming from bean seeds.</title>
        <authorList>
            <person name="Peralta H."/>
            <person name="Aguilar-Vera A."/>
            <person name="Diaz R."/>
            <person name="Mora Y."/>
            <person name="Martinez-Batallar G."/>
            <person name="Salazar E."/>
            <person name="Vargas-Lagunas C."/>
            <person name="Encarnacion S."/>
            <person name="Girard L."/>
            <person name="Mora J."/>
        </authorList>
    </citation>
    <scope>NUCLEOTIDE SEQUENCE [LARGE SCALE GENOMIC DNA]</scope>
    <source>
        <strain evidence="1 3">CFNEI 73</strain>
        <plasmid evidence="1 3">C</plasmid>
    </source>
</reference>
<geneLocation type="plasmid" evidence="1 3">
    <name>C</name>
</geneLocation>
<keyword evidence="3" id="KW-1185">Reference proteome</keyword>